<accession>A0A553R9A2</accession>
<organism evidence="1 2">
    <name type="scientific">Danionella cerebrum</name>
    <dbReference type="NCBI Taxonomy" id="2873325"/>
    <lineage>
        <taxon>Eukaryota</taxon>
        <taxon>Metazoa</taxon>
        <taxon>Chordata</taxon>
        <taxon>Craniata</taxon>
        <taxon>Vertebrata</taxon>
        <taxon>Euteleostomi</taxon>
        <taxon>Actinopterygii</taxon>
        <taxon>Neopterygii</taxon>
        <taxon>Teleostei</taxon>
        <taxon>Ostariophysi</taxon>
        <taxon>Cypriniformes</taxon>
        <taxon>Danionidae</taxon>
        <taxon>Danioninae</taxon>
        <taxon>Danionella</taxon>
    </lineage>
</organism>
<evidence type="ECO:0000313" key="2">
    <source>
        <dbReference type="Proteomes" id="UP000316079"/>
    </source>
</evidence>
<dbReference type="EMBL" id="SRMA01025145">
    <property type="protein sequence ID" value="TRY98768.1"/>
    <property type="molecule type" value="Genomic_DNA"/>
</dbReference>
<protein>
    <submittedName>
        <fullName evidence="1">Uncharacterized protein</fullName>
    </submittedName>
</protein>
<name>A0A553R9A2_9TELE</name>
<proteinExistence type="predicted"/>
<gene>
    <name evidence="1" type="ORF">DNTS_025505</name>
</gene>
<comment type="caution">
    <text evidence="1">The sequence shown here is derived from an EMBL/GenBank/DDBJ whole genome shotgun (WGS) entry which is preliminary data.</text>
</comment>
<evidence type="ECO:0000313" key="1">
    <source>
        <dbReference type="EMBL" id="TRY98768.1"/>
    </source>
</evidence>
<reference evidence="1 2" key="1">
    <citation type="journal article" date="2019" name="Sci. Data">
        <title>Hybrid genome assembly and annotation of Danionella translucida.</title>
        <authorList>
            <person name="Kadobianskyi M."/>
            <person name="Schulze L."/>
            <person name="Schuelke M."/>
            <person name="Judkewitz B."/>
        </authorList>
    </citation>
    <scope>NUCLEOTIDE SEQUENCE [LARGE SCALE GENOMIC DNA]</scope>
    <source>
        <strain evidence="1 2">Bolton</strain>
    </source>
</reference>
<dbReference type="AlphaFoldDB" id="A0A553R9A2"/>
<dbReference type="OrthoDB" id="8852637at2759"/>
<sequence>MLSLLLAYVKLTDFQKEVRIHQGLDSLLTHPGTLLEENMAMLDGVLCRKLEHLAWDRQDNRNAEEVTSALFTDAGGQDINGAMRPSTSLPKVIQYSRQKSRAVPQSFCLMEDSIRGICDNYDLYFCWFTPELATGTACSSYWEKLFDQFRVRLFMKLFE</sequence>
<keyword evidence="2" id="KW-1185">Reference proteome</keyword>
<dbReference type="Proteomes" id="UP000316079">
    <property type="component" value="Unassembled WGS sequence"/>
</dbReference>